<gene>
    <name evidence="5" type="primary">VPS8_1</name>
    <name evidence="5" type="ORF">DL546_006498</name>
</gene>
<dbReference type="GO" id="GO:0034058">
    <property type="term" value="P:endosomal vesicle fusion"/>
    <property type="evidence" value="ECO:0007669"/>
    <property type="project" value="TreeGrafter"/>
</dbReference>
<feature type="compositionally biased region" description="Polar residues" evidence="2">
    <location>
        <begin position="1449"/>
        <end position="1458"/>
    </location>
</feature>
<dbReference type="SUPFAM" id="SSF50978">
    <property type="entry name" value="WD40 repeat-like"/>
    <property type="match status" value="1"/>
</dbReference>
<dbReference type="PANTHER" id="PTHR12616:SF8">
    <property type="entry name" value="VACUOLAR PROTEIN SORTING-ASSOCIATED PROTEIN 8 HOMOLOG"/>
    <property type="match status" value="1"/>
</dbReference>
<protein>
    <submittedName>
        <fullName evidence="5">Vacuolar protein sorting-associated protein 8</fullName>
    </submittedName>
</protein>
<dbReference type="Gene3D" id="2.130.10.10">
    <property type="entry name" value="YVTN repeat-like/Quinoprotein amine dehydrogenase"/>
    <property type="match status" value="1"/>
</dbReference>
<feature type="domain" description="Vacuolar protein sorting-associated protein 8 central" evidence="3">
    <location>
        <begin position="597"/>
        <end position="800"/>
    </location>
</feature>
<feature type="compositionally biased region" description="Acidic residues" evidence="2">
    <location>
        <begin position="1425"/>
        <end position="1448"/>
    </location>
</feature>
<comment type="similarity">
    <text evidence="1">Belongs to the VPS8 family.</text>
</comment>
<dbReference type="InterPro" id="IPR025941">
    <property type="entry name" value="Vps8_central_dom"/>
</dbReference>
<dbReference type="Pfam" id="PF23410">
    <property type="entry name" value="Beta-prop_VPS8"/>
    <property type="match status" value="1"/>
</dbReference>
<feature type="region of interest" description="Disordered" evidence="2">
    <location>
        <begin position="1384"/>
        <end position="1458"/>
    </location>
</feature>
<name>A0A420YK72_9PEZI</name>
<accession>A0A420YK72</accession>
<proteinExistence type="inferred from homology"/>
<dbReference type="PANTHER" id="PTHR12616">
    <property type="entry name" value="VACUOLAR PROTEIN SORTING VPS41"/>
    <property type="match status" value="1"/>
</dbReference>
<dbReference type="GO" id="GO:0030897">
    <property type="term" value="C:HOPS complex"/>
    <property type="evidence" value="ECO:0007669"/>
    <property type="project" value="TreeGrafter"/>
</dbReference>
<feature type="compositionally biased region" description="Low complexity" evidence="2">
    <location>
        <begin position="96"/>
        <end position="113"/>
    </location>
</feature>
<dbReference type="InterPro" id="IPR015943">
    <property type="entry name" value="WD40/YVTN_repeat-like_dom_sf"/>
</dbReference>
<evidence type="ECO:0000259" key="4">
    <source>
        <dbReference type="Pfam" id="PF25066"/>
    </source>
</evidence>
<feature type="compositionally biased region" description="Gly residues" evidence="2">
    <location>
        <begin position="1405"/>
        <end position="1415"/>
    </location>
</feature>
<feature type="domain" description="VPS8-like TPR-like repeats" evidence="4">
    <location>
        <begin position="1140"/>
        <end position="1345"/>
    </location>
</feature>
<dbReference type="InterPro" id="IPR036322">
    <property type="entry name" value="WD40_repeat_dom_sf"/>
</dbReference>
<dbReference type="InterPro" id="IPR059070">
    <property type="entry name" value="TPR_VPS8_2"/>
</dbReference>
<evidence type="ECO:0000313" key="6">
    <source>
        <dbReference type="Proteomes" id="UP000275385"/>
    </source>
</evidence>
<dbReference type="Pfam" id="PF25066">
    <property type="entry name" value="TPR_VPS8_2"/>
    <property type="match status" value="1"/>
</dbReference>
<dbReference type="Pfam" id="PF23413">
    <property type="entry name" value="zf_RING_Vps8_fungal"/>
    <property type="match status" value="1"/>
</dbReference>
<dbReference type="OrthoDB" id="289913at2759"/>
<dbReference type="GO" id="GO:0005770">
    <property type="term" value="C:late endosome"/>
    <property type="evidence" value="ECO:0007669"/>
    <property type="project" value="TreeGrafter"/>
</dbReference>
<evidence type="ECO:0000313" key="5">
    <source>
        <dbReference type="EMBL" id="RKU48270.1"/>
    </source>
</evidence>
<comment type="caution">
    <text evidence="5">The sequence shown here is derived from an EMBL/GenBank/DDBJ whole genome shotgun (WGS) entry which is preliminary data.</text>
</comment>
<dbReference type="Pfam" id="PF12816">
    <property type="entry name" value="TPR_Vps8"/>
    <property type="match status" value="1"/>
</dbReference>
<dbReference type="STRING" id="177199.A0A420YK72"/>
<dbReference type="EMBL" id="QVQW01000005">
    <property type="protein sequence ID" value="RKU48270.1"/>
    <property type="molecule type" value="Genomic_DNA"/>
</dbReference>
<feature type="compositionally biased region" description="Low complexity" evidence="2">
    <location>
        <begin position="32"/>
        <end position="42"/>
    </location>
</feature>
<sequence>MADEPDLSLTDDRSSSDDDTIRGERDDDHIAEIVQEEVQAVETPIGSGSLANRFKEIVQEAEADTPSDNGSTDAIPRRAGSPADSLPDDTPSVQGSLMSSASPSSSVLPSFASRPGLSSPTPSFRPFDRRFQSRISSPYLSPRPSSPAFLSGHSRTTSVASQLLLDSAETDTPSPPWEVVRWTKLRKLNGQVFSEAGKRNFGSPTCLAISASIVLGTSKGIILMFDYNQNLKLIIGPGTKAAESGPITAIAISADHSTVAGGHANGNIFTWDTSRPSRPFLSIPHLQESQVQTLTTDGHVPNVAITHLGFLGTRHTALVSADDRGMAFSHLATRGSQVSKAKLAYCWSNILTVLDVDEIPTEDKDKPPNLKFKARSRWKCEEAIVAVQWLSRSVLTVLTITQRLIILEDRTMRMTDAFDLLDKYIYHADLFSKQLQSLVEQHDEEDDSMHGVVADAFYMSFKAYKGRLFLLGFNDISIGSLSNWADRLIALMENGDYIAAIQLATSYYTGDAEKLTIGLPEDAETRHSMVRDKLMEIMSASLKYAFGQRQKARSVVNDEHLRELAEVCFSACHSVSNVDFLFDEMYEWYEDAGMEGMFLETLEPYILDQTVTAVPPGVVKAMVAYYVSKGFESRLEEMICHMDTGTLDLDQITTLCKQHSLYDALIYVWNQAMYDYITPLIDLLTLLVPLTHNTEYFGSSNINDNETLEVNATKVFPYLSYVLTGRIYPIGGRIPEAIALQAKAELYWFLFSGKSIAWPKGNPKKFLTQPQQSEEPSFPYLRMILRYDAPSFLSTLNEAFEDSFLNDSPDKQVDANAGQDLPEEQIFGRSVDRQYIVSILMEIMNPNDFAPADTIYLDMFIARNLPKYPQYLLFPGSTLTKVLTGLCNYPGEDLAEDAQLSAEYLLSAYHPADMADLMPLFKKAGFYRILKRTYRQDKQYGKLIQAYFEDPDDRDGVFDCVEECLRPATGSAKRQLQEVHNVLRENARDFINLDPVRAAAALAVDAPMLHQTMLDAAADEPEIQHAYLKTILEPDESLTTKVKATAEKELVEQYVKLMCKFDPAHVSDYVSRVQASDLRLDNILPTLEENGVVDAAVMLMAKEGQVKEAMDRLTKHLHTLESALQGLLSSTNHEGSVQMQSAGEELLTALQKYIHVGIWLCQGQTKQARQAASVRRRQKAQSPTLESLSPDEALWLSLIDTSVQITRSVSAAIEARSHEFGEFATPSAEPDGHDHAESEELDTDKLLALLRSLVQHTFTALLTSTSQSTPRINNNNHVNSNLSFLRILRAFLTRAATTSPNLSDLRGVLQSIFSAYAYEESILRLSNRLLERSLFVSVDRAAELRRRGWRPRGSTCEACGARIWGPGVSGNVFQAWEVKQTIEEQKRRERQARLTHKGLDRRDGGFGGMDGAVGKGKGKAKEQASDDGEGEGEEIGEDAADGENEDGSTEVTGHNESDQTLGPLVVFACRHIYHQRCLEEIQAKDGWTGVDEHGREREFRCPVDGEI</sequence>
<organism evidence="5 6">
    <name type="scientific">Coniochaeta pulveracea</name>
    <dbReference type="NCBI Taxonomy" id="177199"/>
    <lineage>
        <taxon>Eukaryota</taxon>
        <taxon>Fungi</taxon>
        <taxon>Dikarya</taxon>
        <taxon>Ascomycota</taxon>
        <taxon>Pezizomycotina</taxon>
        <taxon>Sordariomycetes</taxon>
        <taxon>Sordariomycetidae</taxon>
        <taxon>Coniochaetales</taxon>
        <taxon>Coniochaetaceae</taxon>
        <taxon>Coniochaeta</taxon>
    </lineage>
</organism>
<dbReference type="Proteomes" id="UP000275385">
    <property type="component" value="Unassembled WGS sequence"/>
</dbReference>
<keyword evidence="6" id="KW-1185">Reference proteome</keyword>
<evidence type="ECO:0000256" key="1">
    <source>
        <dbReference type="ARBA" id="ARBA00009422"/>
    </source>
</evidence>
<feature type="region of interest" description="Disordered" evidence="2">
    <location>
        <begin position="1"/>
        <end position="128"/>
    </location>
</feature>
<evidence type="ECO:0000259" key="3">
    <source>
        <dbReference type="Pfam" id="PF12816"/>
    </source>
</evidence>
<dbReference type="GO" id="GO:0006623">
    <property type="term" value="P:protein targeting to vacuole"/>
    <property type="evidence" value="ECO:0007669"/>
    <property type="project" value="InterPro"/>
</dbReference>
<dbReference type="InterPro" id="IPR045111">
    <property type="entry name" value="Vps41/Vps8"/>
</dbReference>
<evidence type="ECO:0000256" key="2">
    <source>
        <dbReference type="SAM" id="MobiDB-lite"/>
    </source>
</evidence>
<reference evidence="5 6" key="1">
    <citation type="submission" date="2018-08" db="EMBL/GenBank/DDBJ databases">
        <title>Draft genome of the lignicolous fungus Coniochaeta pulveracea.</title>
        <authorList>
            <person name="Borstlap C.J."/>
            <person name="De Witt R.N."/>
            <person name="Botha A."/>
            <person name="Volschenk H."/>
        </authorList>
    </citation>
    <scope>NUCLEOTIDE SEQUENCE [LARGE SCALE GENOMIC DNA]</scope>
    <source>
        <strain evidence="5 6">CAB683</strain>
    </source>
</reference>
<feature type="compositionally biased region" description="Basic and acidic residues" evidence="2">
    <location>
        <begin position="10"/>
        <end position="31"/>
    </location>
</feature>